<dbReference type="EMBL" id="GBBK01005625">
    <property type="protein sequence ID" value="JAC18857.1"/>
    <property type="molecule type" value="mRNA"/>
</dbReference>
<name>A0A023FBI7_AMBCJ</name>
<sequence length="93" mass="10529">MACVFLLHCCDASSPLLWHLLLLRRLYIAAAMFCLRARRAPLCLIEGNFSVFGVCVRMLHASRQVCTTKASGSFIKEHIYLSWNCVSELRASH</sequence>
<dbReference type="AlphaFoldDB" id="A0A023FBI7"/>
<accession>A0A023FBI7</accession>
<proteinExistence type="evidence at transcript level"/>
<organism evidence="1">
    <name type="scientific">Amblyomma cajennense</name>
    <name type="common">Cayenne tick</name>
    <name type="synonym">Acarus cajennensis</name>
    <dbReference type="NCBI Taxonomy" id="34607"/>
    <lineage>
        <taxon>Eukaryota</taxon>
        <taxon>Metazoa</taxon>
        <taxon>Ecdysozoa</taxon>
        <taxon>Arthropoda</taxon>
        <taxon>Chelicerata</taxon>
        <taxon>Arachnida</taxon>
        <taxon>Acari</taxon>
        <taxon>Parasitiformes</taxon>
        <taxon>Ixodida</taxon>
        <taxon>Ixodoidea</taxon>
        <taxon>Ixodidae</taxon>
        <taxon>Amblyomminae</taxon>
        <taxon>Amblyomma</taxon>
    </lineage>
</organism>
<protein>
    <submittedName>
        <fullName evidence="1">Putative secreted protein</fullName>
    </submittedName>
</protein>
<reference evidence="1" key="1">
    <citation type="submission" date="2014-03" db="EMBL/GenBank/DDBJ databases">
        <title>The sialotranscriptome of Amblyomma triste, Amblyomma parvum and Amblyomma cajennense ticks, uncovered by 454-based RNA-seq.</title>
        <authorList>
            <person name="Garcia G.R."/>
            <person name="Gardinassi L.G."/>
            <person name="Ribeiro J.M."/>
            <person name="Anatriello E."/>
            <person name="Ferreira B.R."/>
            <person name="Moreira H.N."/>
            <person name="Mafra C."/>
            <person name="Olegario M.M."/>
            <person name="Szabo P.J."/>
            <person name="Miranda-Santos I.K."/>
            <person name="Maruyama S.R."/>
        </authorList>
    </citation>
    <scope>NUCLEOTIDE SEQUENCE</scope>
    <source>
        <strain evidence="1">Uberlandia</strain>
        <tissue evidence="1">Salivary glands</tissue>
    </source>
</reference>
<evidence type="ECO:0000313" key="1">
    <source>
        <dbReference type="EMBL" id="JAC18857.1"/>
    </source>
</evidence>